<reference evidence="1 2" key="1">
    <citation type="journal article" date="2021" name="Hortic Res">
        <title>High-quality reference genome and annotation aids understanding of berry development for evergreen blueberry (Vaccinium darrowii).</title>
        <authorList>
            <person name="Yu J."/>
            <person name="Hulse-Kemp A.M."/>
            <person name="Babiker E."/>
            <person name="Staton M."/>
        </authorList>
    </citation>
    <scope>NUCLEOTIDE SEQUENCE [LARGE SCALE GENOMIC DNA]</scope>
    <source>
        <strain evidence="2">cv. NJ 8807/NJ 8810</strain>
        <tissue evidence="1">Young leaf</tissue>
    </source>
</reference>
<dbReference type="Proteomes" id="UP000828048">
    <property type="component" value="Chromosome 7"/>
</dbReference>
<protein>
    <submittedName>
        <fullName evidence="1">Uncharacterized protein</fullName>
    </submittedName>
</protein>
<comment type="caution">
    <text evidence="1">The sequence shown here is derived from an EMBL/GenBank/DDBJ whole genome shotgun (WGS) entry which is preliminary data.</text>
</comment>
<organism evidence="1 2">
    <name type="scientific">Vaccinium darrowii</name>
    <dbReference type="NCBI Taxonomy" id="229202"/>
    <lineage>
        <taxon>Eukaryota</taxon>
        <taxon>Viridiplantae</taxon>
        <taxon>Streptophyta</taxon>
        <taxon>Embryophyta</taxon>
        <taxon>Tracheophyta</taxon>
        <taxon>Spermatophyta</taxon>
        <taxon>Magnoliopsida</taxon>
        <taxon>eudicotyledons</taxon>
        <taxon>Gunneridae</taxon>
        <taxon>Pentapetalae</taxon>
        <taxon>asterids</taxon>
        <taxon>Ericales</taxon>
        <taxon>Ericaceae</taxon>
        <taxon>Vaccinioideae</taxon>
        <taxon>Vaccinieae</taxon>
        <taxon>Vaccinium</taxon>
    </lineage>
</organism>
<name>A0ACB7Y663_9ERIC</name>
<gene>
    <name evidence="1" type="ORF">Vadar_004211</name>
</gene>
<evidence type="ECO:0000313" key="2">
    <source>
        <dbReference type="Proteomes" id="UP000828048"/>
    </source>
</evidence>
<accession>A0ACB7Y663</accession>
<evidence type="ECO:0000313" key="1">
    <source>
        <dbReference type="EMBL" id="KAH7848543.1"/>
    </source>
</evidence>
<keyword evidence="2" id="KW-1185">Reference proteome</keyword>
<sequence length="403" mass="45689">MSQWSMLPVELLEAIEELVILYADKVRLRCVSVAWHSPFPKLPHQKPYPSPCLLLPYDHDNAKSCALFDPLDQKFYQLDKLPKPARGGKLFKGSSHGWLVTVEDNSASVELINPLTGAQLKLPPRSRFPDVVKYRSNKPGNEYAIRHTYDKSRFFTLDLKHVRNFYTSKIVLSESPSTSDDTLAVAIYGEFSWLAYCRKGYKKWLPIAGDDTRFTEDVIFCRGRMYALKSSADLLIFEVGNCGGPTVTKKIVPARRHPWRVGIEKRYLVEYSGGLLMVDRVLLSLSSGKLSRTLAFEMYKFDDSIFSWVEVKDLGGESLFLGFNSSASISSSDFPECRGNCIYFSDDTTDFDYLDQIQEGGRGFDMGIYNLNDGTIERFPVPVYPCDGKNLFSPLPIWVVPKP</sequence>
<proteinExistence type="predicted"/>
<dbReference type="EMBL" id="CM037157">
    <property type="protein sequence ID" value="KAH7848543.1"/>
    <property type="molecule type" value="Genomic_DNA"/>
</dbReference>